<protein>
    <submittedName>
        <fullName evidence="2">Uncharacterized protein</fullName>
    </submittedName>
</protein>
<organism evidence="2 3">
    <name type="scientific">Perkinsus olseni</name>
    <name type="common">Perkinsus atlanticus</name>
    <dbReference type="NCBI Taxonomy" id="32597"/>
    <lineage>
        <taxon>Eukaryota</taxon>
        <taxon>Sar</taxon>
        <taxon>Alveolata</taxon>
        <taxon>Perkinsozoa</taxon>
        <taxon>Perkinsea</taxon>
        <taxon>Perkinsida</taxon>
        <taxon>Perkinsidae</taxon>
        <taxon>Perkinsus</taxon>
    </lineage>
</organism>
<keyword evidence="3" id="KW-1185">Reference proteome</keyword>
<dbReference type="AlphaFoldDB" id="A0A7J6TC89"/>
<gene>
    <name evidence="2" type="ORF">FOZ63_022966</name>
</gene>
<evidence type="ECO:0000313" key="2">
    <source>
        <dbReference type="EMBL" id="KAF4742372.1"/>
    </source>
</evidence>
<dbReference type="EMBL" id="JABANO010012099">
    <property type="protein sequence ID" value="KAF4742372.1"/>
    <property type="molecule type" value="Genomic_DNA"/>
</dbReference>
<feature type="non-terminal residue" evidence="2">
    <location>
        <position position="1"/>
    </location>
</feature>
<sequence>MLAVLMLSSQSKSRREHRHKAEVLSPTREGPAVASLPLAREGSSAPGDSTIYVLQSEIDRLRDELYAYESGWVGEYFDAEGYMPLCR</sequence>
<evidence type="ECO:0000256" key="1">
    <source>
        <dbReference type="SAM" id="MobiDB-lite"/>
    </source>
</evidence>
<accession>A0A7J6TC89</accession>
<dbReference type="Proteomes" id="UP000553632">
    <property type="component" value="Unassembled WGS sequence"/>
</dbReference>
<feature type="region of interest" description="Disordered" evidence="1">
    <location>
        <begin position="1"/>
        <end position="48"/>
    </location>
</feature>
<evidence type="ECO:0000313" key="3">
    <source>
        <dbReference type="Proteomes" id="UP000553632"/>
    </source>
</evidence>
<proteinExistence type="predicted"/>
<reference evidence="2 3" key="1">
    <citation type="submission" date="2020-04" db="EMBL/GenBank/DDBJ databases">
        <title>Perkinsus olseni comparative genomics.</title>
        <authorList>
            <person name="Bogema D.R."/>
        </authorList>
    </citation>
    <scope>NUCLEOTIDE SEQUENCE [LARGE SCALE GENOMIC DNA]</scope>
    <source>
        <strain evidence="2 3">ATCC PRA-207</strain>
    </source>
</reference>
<name>A0A7J6TC89_PEROL</name>
<comment type="caution">
    <text evidence="2">The sequence shown here is derived from an EMBL/GenBank/DDBJ whole genome shotgun (WGS) entry which is preliminary data.</text>
</comment>